<dbReference type="PANTHER" id="PTHR34825:SF2">
    <property type="entry name" value="AAA-ATPASE-LIKE DOMAIN-CONTAINING PROTEIN"/>
    <property type="match status" value="1"/>
</dbReference>
<name>A0A8H3XCC8_GIGMA</name>
<gene>
    <name evidence="6" type="ORF">F8M41_003663</name>
</gene>
<evidence type="ECO:0000256" key="2">
    <source>
        <dbReference type="ARBA" id="ARBA00004613"/>
    </source>
</evidence>
<dbReference type="GO" id="GO:0043657">
    <property type="term" value="C:host cell"/>
    <property type="evidence" value="ECO:0007669"/>
    <property type="project" value="UniProtKB-SubCell"/>
</dbReference>
<accession>A0A8H3XCC8</accession>
<dbReference type="OrthoDB" id="3068380at2759"/>
<evidence type="ECO:0000259" key="4">
    <source>
        <dbReference type="Pfam" id="PF09820"/>
    </source>
</evidence>
<evidence type="ECO:0000256" key="1">
    <source>
        <dbReference type="ARBA" id="ARBA00004340"/>
    </source>
</evidence>
<comment type="caution">
    <text evidence="6">The sequence shown here is derived from an EMBL/GenBank/DDBJ whole genome shotgun (WGS) entry which is preliminary data.</text>
</comment>
<evidence type="ECO:0000313" key="7">
    <source>
        <dbReference type="Proteomes" id="UP000439903"/>
    </source>
</evidence>
<dbReference type="Pfam" id="PF09820">
    <property type="entry name" value="AAA-ATPase_like"/>
    <property type="match status" value="1"/>
</dbReference>
<feature type="domain" description="AAA-ATPase-like" evidence="4">
    <location>
        <begin position="177"/>
        <end position="412"/>
    </location>
</feature>
<reference evidence="6 7" key="1">
    <citation type="journal article" date="2019" name="Environ. Microbiol.">
        <title>At the nexus of three kingdoms: the genome of the mycorrhizal fungus Gigaspora margarita provides insights into plant, endobacterial and fungal interactions.</title>
        <authorList>
            <person name="Venice F."/>
            <person name="Ghignone S."/>
            <person name="Salvioli di Fossalunga A."/>
            <person name="Amselem J."/>
            <person name="Novero M."/>
            <person name="Xianan X."/>
            <person name="Sedzielewska Toro K."/>
            <person name="Morin E."/>
            <person name="Lipzen A."/>
            <person name="Grigoriev I.V."/>
            <person name="Henrissat B."/>
            <person name="Martin F.M."/>
            <person name="Bonfante P."/>
        </authorList>
    </citation>
    <scope>NUCLEOTIDE SEQUENCE [LARGE SCALE GENOMIC DNA]</scope>
    <source>
        <strain evidence="6 7">BEG34</strain>
    </source>
</reference>
<dbReference type="Proteomes" id="UP000439903">
    <property type="component" value="Unassembled WGS sequence"/>
</dbReference>
<organism evidence="6 7">
    <name type="scientific">Gigaspora margarita</name>
    <dbReference type="NCBI Taxonomy" id="4874"/>
    <lineage>
        <taxon>Eukaryota</taxon>
        <taxon>Fungi</taxon>
        <taxon>Fungi incertae sedis</taxon>
        <taxon>Mucoromycota</taxon>
        <taxon>Glomeromycotina</taxon>
        <taxon>Glomeromycetes</taxon>
        <taxon>Diversisporales</taxon>
        <taxon>Gigasporaceae</taxon>
        <taxon>Gigaspora</taxon>
    </lineage>
</organism>
<feature type="domain" description="Crinkler effector protein N-terminal" evidence="5">
    <location>
        <begin position="7"/>
        <end position="112"/>
    </location>
</feature>
<dbReference type="InterPro" id="IPR018631">
    <property type="entry name" value="AAA-ATPase-like_dom"/>
</dbReference>
<protein>
    <submittedName>
        <fullName evidence="6">AAA family ATPase</fullName>
    </submittedName>
</protein>
<proteinExistence type="predicted"/>
<evidence type="ECO:0000256" key="3">
    <source>
        <dbReference type="ARBA" id="ARBA00022525"/>
    </source>
</evidence>
<evidence type="ECO:0000259" key="5">
    <source>
        <dbReference type="Pfam" id="PF20147"/>
    </source>
</evidence>
<keyword evidence="7" id="KW-1185">Reference proteome</keyword>
<dbReference type="AlphaFoldDB" id="A0A8H3XCC8"/>
<dbReference type="InterPro" id="IPR045379">
    <property type="entry name" value="Crinkler_N"/>
</dbReference>
<dbReference type="Pfam" id="PF20147">
    <property type="entry name" value="Crinkler"/>
    <property type="match status" value="1"/>
</dbReference>
<sequence>MADDMLLNCMVHGETPAVDCVFIVKVAKSERVDILKDIIKEKQQPAFNHIRAAQLSLWKVSLPLDSNVDKVLKQLVLEDNITKGVQKLLPTKKLSSYFTDEPAEEHLHVIVEPPSVAVVPSKREREQEAKAPQKVQKILGATSVSGTRIFETIAEKSGTGLGKKVRTVRMSQELVLPYGIPNFINFRTRAGMIFADKTMYIEHLEKCQPDYRYMFLRPRRFGKSAFLNMLCNYYDIHHADIFNDLFGPLYIGKNPTPWRNKHLVLKFDLSSIIVSGSRDKLETSFNTGINQTLQRFIKKYGKELGYPEVNNVLDTNSASASLRRVLRLAGKFDHTLFVGVDEYDAPVNNRIFTGISIVLDKTTLDNVAKIETFFNVRFFAVLKQGCGMLDHGSAAIGKYFLTGVTPAFRAGISPLAEAVIVSDEPSLHGICGFTESEVKTIVQHYLSKDEQEAGPIIHNMQKLYNGYFFSSSGYNESNPQPPLLYNPHLVFHYIRKFSIHGLVANPEESTAVHATAILKSISDIGEFSVKDLEDLIINGSVSSKIKAEFGFSDLLSIGKDRTITWSLLYYLGILTRHPNGNLRIPNDIIKSDVLERVTSYLRAQDKIRVLIGPAIENLCRGRTNEFVKLLETFLETRALRPQARANESVLQGVVEVLLDEPNIRVPELRLVLDGTKRPEDGRFGFVDIFIHPMLTSAVGRWTCGVVLELKNIMLEGLWNGEMNDWDKQPIFSDLEKLQDKLCKEDDKSLLARKYMYWSEEKHGPVSTTVGDVMADAVKQLEKYMQTIRMGKPKSYYDSGVLDSRVRIGDGHDNLQGHAIIAIGGRRILVHTTELMPTPNKYRKTLQL</sequence>
<evidence type="ECO:0000313" key="6">
    <source>
        <dbReference type="EMBL" id="KAF0442436.1"/>
    </source>
</evidence>
<dbReference type="GO" id="GO:0005576">
    <property type="term" value="C:extracellular region"/>
    <property type="evidence" value="ECO:0007669"/>
    <property type="project" value="UniProtKB-SubCell"/>
</dbReference>
<dbReference type="EMBL" id="WTPW01001323">
    <property type="protein sequence ID" value="KAF0442436.1"/>
    <property type="molecule type" value="Genomic_DNA"/>
</dbReference>
<keyword evidence="3" id="KW-0964">Secreted</keyword>
<dbReference type="PANTHER" id="PTHR34825">
    <property type="entry name" value="CONSERVED PROTEIN, WITH A WEAK D-GALACTARATE DEHYDRATASE/ALTRONATE HYDROLASE DOMAIN"/>
    <property type="match status" value="1"/>
</dbReference>
<comment type="subcellular location">
    <subcellularLocation>
        <location evidence="1">Host cell</location>
    </subcellularLocation>
    <subcellularLocation>
        <location evidence="2">Secreted</location>
    </subcellularLocation>
</comment>